<dbReference type="RefSeq" id="WP_238715065.1">
    <property type="nucleotide sequence ID" value="NZ_JAEPBH010000054.1"/>
</dbReference>
<evidence type="ECO:0000256" key="7">
    <source>
        <dbReference type="ARBA" id="ARBA00023326"/>
    </source>
</evidence>
<keyword evidence="6 9" id="KW-0326">Glycosidase</keyword>
<dbReference type="InterPro" id="IPR008928">
    <property type="entry name" value="6-hairpin_glycosidase_sf"/>
</dbReference>
<keyword evidence="5" id="KW-0136">Cellulose degradation</keyword>
<dbReference type="AlphaFoldDB" id="A0A8K0XYL5"/>
<dbReference type="GO" id="GO:0008810">
    <property type="term" value="F:cellulase activity"/>
    <property type="evidence" value="ECO:0007669"/>
    <property type="project" value="UniProtKB-EC"/>
</dbReference>
<dbReference type="NCBIfam" id="NF008305">
    <property type="entry name" value="PRK11097.1"/>
    <property type="match status" value="1"/>
</dbReference>
<dbReference type="PROSITE" id="PS00812">
    <property type="entry name" value="GLYCOSYL_HYDROL_F8"/>
    <property type="match status" value="1"/>
</dbReference>
<name>A0A8K0XYL5_9ENTR</name>
<feature type="signal peptide" evidence="10">
    <location>
        <begin position="1"/>
        <end position="20"/>
    </location>
</feature>
<evidence type="ECO:0000256" key="6">
    <source>
        <dbReference type="ARBA" id="ARBA00023295"/>
    </source>
</evidence>
<comment type="caution">
    <text evidence="11">The sequence shown here is derived from an EMBL/GenBank/DDBJ whole genome shotgun (WGS) entry which is preliminary data.</text>
</comment>
<evidence type="ECO:0000256" key="10">
    <source>
        <dbReference type="SAM" id="SignalP"/>
    </source>
</evidence>
<gene>
    <name evidence="11" type="primary">bcsZ</name>
    <name evidence="11" type="ORF">JJB97_15930</name>
</gene>
<feature type="active site" description="Nucleophile" evidence="8">
    <location>
        <position position="115"/>
    </location>
</feature>
<dbReference type="Proteomes" id="UP000659047">
    <property type="component" value="Unassembled WGS sequence"/>
</dbReference>
<evidence type="ECO:0000313" key="11">
    <source>
        <dbReference type="EMBL" id="MBK4716793.1"/>
    </source>
</evidence>
<evidence type="ECO:0000256" key="4">
    <source>
        <dbReference type="ARBA" id="ARBA00022801"/>
    </source>
</evidence>
<dbReference type="InterPro" id="IPR002037">
    <property type="entry name" value="Glyco_hydro_8"/>
</dbReference>
<dbReference type="EMBL" id="JAEPBH010000054">
    <property type="protein sequence ID" value="MBK4716793.1"/>
    <property type="molecule type" value="Genomic_DNA"/>
</dbReference>
<evidence type="ECO:0000256" key="9">
    <source>
        <dbReference type="RuleBase" id="RU361167"/>
    </source>
</evidence>
<keyword evidence="7 9" id="KW-0119">Carbohydrate metabolism</keyword>
<dbReference type="EC" id="3.2.1.-" evidence="9"/>
<comment type="catalytic activity">
    <reaction evidence="1">
        <text>Endohydrolysis of (1-&gt;4)-beta-D-glucosidic linkages in cellulose, lichenin and cereal beta-D-glucans.</text>
        <dbReference type="EC" id="3.2.1.4"/>
    </reaction>
</comment>
<evidence type="ECO:0000256" key="2">
    <source>
        <dbReference type="ARBA" id="ARBA00009209"/>
    </source>
</evidence>
<dbReference type="InterPro" id="IPR012341">
    <property type="entry name" value="6hp_glycosidase-like_sf"/>
</dbReference>
<evidence type="ECO:0000256" key="1">
    <source>
        <dbReference type="ARBA" id="ARBA00000966"/>
    </source>
</evidence>
<dbReference type="Gene3D" id="1.50.10.10">
    <property type="match status" value="1"/>
</dbReference>
<sequence>MFWRNTLAAGLILAAAGVHAACDWPAWRQFKQAYISDRGRVIDPSDRRQITTSEGQSYALFFALAANDRKTFSQLLAWTQNNLAEGSLSDTLPAWLWGHADNGRWEVLDANSASDADLWIAWALLEAGRLWRRPDYDALGRRLLALIARDEVVNIPGLGNMLLPGKTGFVKDKRWRLNPSYLPLPLLARLARYGTPWKEMRAPALRLLLETAPEGFSPDWVHWQKGKGWQLQDKPALAGGYDAIRVYMWAGMLSDKDPDKARLLHRFQPMADATAQRGAPPEKADIISGKLTQNGPVGFSAAVLPMLQDNEALYVQRRRVAEMFPGKDAYYSYVLTLFGQGWDQQRFRFTSQGELVPDWGQQCAVSH</sequence>
<evidence type="ECO:0000256" key="3">
    <source>
        <dbReference type="ARBA" id="ARBA00022729"/>
    </source>
</evidence>
<reference evidence="11" key="1">
    <citation type="submission" date="2021-01" db="EMBL/GenBank/DDBJ databases">
        <title>Intestinitalea alba gen. nov., sp. nov., a novel genus of the family Enterobacteriaceae, isolated from the gut of the plastic-eating mealworm Tenebrio molitor L.</title>
        <authorList>
            <person name="Yang Y."/>
        </authorList>
    </citation>
    <scope>NUCLEOTIDE SEQUENCE</scope>
    <source>
        <strain evidence="11">BIT-L3</strain>
    </source>
</reference>
<keyword evidence="12" id="KW-1185">Reference proteome</keyword>
<comment type="similarity">
    <text evidence="2 9">Belongs to the glycosyl hydrolase 8 (cellulase D) family.</text>
</comment>
<dbReference type="PRINTS" id="PR00735">
    <property type="entry name" value="GLHYDRLASE8"/>
</dbReference>
<protein>
    <recommendedName>
        <fullName evidence="9">Glucanase</fullName>
        <ecNumber evidence="9">3.2.1.-</ecNumber>
    </recommendedName>
</protein>
<dbReference type="SUPFAM" id="SSF48208">
    <property type="entry name" value="Six-hairpin glycosidases"/>
    <property type="match status" value="1"/>
</dbReference>
<keyword evidence="3 10" id="KW-0732">Signal</keyword>
<dbReference type="InterPro" id="IPR019834">
    <property type="entry name" value="Glyco_hydro_8_CS"/>
</dbReference>
<evidence type="ECO:0000256" key="8">
    <source>
        <dbReference type="PROSITE-ProRule" id="PRU10058"/>
    </source>
</evidence>
<organism evidence="11 12">
    <name type="scientific">Tenebrionibacter intestinalis</name>
    <dbReference type="NCBI Taxonomy" id="2799638"/>
    <lineage>
        <taxon>Bacteria</taxon>
        <taxon>Pseudomonadati</taxon>
        <taxon>Pseudomonadota</taxon>
        <taxon>Gammaproteobacteria</taxon>
        <taxon>Enterobacterales</taxon>
        <taxon>Enterobacteriaceae</taxon>
        <taxon>Tenebrionibacter/Tenebrionicola group</taxon>
        <taxon>Tenebrionibacter</taxon>
    </lineage>
</organism>
<dbReference type="Pfam" id="PF01270">
    <property type="entry name" value="Glyco_hydro_8"/>
    <property type="match status" value="1"/>
</dbReference>
<feature type="chain" id="PRO_5035478416" description="Glucanase" evidence="10">
    <location>
        <begin position="21"/>
        <end position="367"/>
    </location>
</feature>
<dbReference type="GO" id="GO:0030245">
    <property type="term" value="P:cellulose catabolic process"/>
    <property type="evidence" value="ECO:0007669"/>
    <property type="project" value="UniProtKB-KW"/>
</dbReference>
<keyword evidence="4 9" id="KW-0378">Hydrolase</keyword>
<accession>A0A8K0XYL5</accession>
<evidence type="ECO:0000256" key="5">
    <source>
        <dbReference type="ARBA" id="ARBA00023001"/>
    </source>
</evidence>
<evidence type="ECO:0000313" key="12">
    <source>
        <dbReference type="Proteomes" id="UP000659047"/>
    </source>
</evidence>
<proteinExistence type="inferred from homology"/>
<keyword evidence="7 9" id="KW-0624">Polysaccharide degradation</keyword>